<dbReference type="AlphaFoldDB" id="A0A939KRC4"/>
<name>A0A939KRC4_9PROT</name>
<proteinExistence type="predicted"/>
<gene>
    <name evidence="2" type="ORF">J2D77_16005</name>
</gene>
<sequence length="114" mass="12336">MTHRFAWFALAFVLLSSAAHAGTISNGQWTASTCGAEPTPVDFNLSSVEAFNKSATAVKKWQTAASTYSNCIVHEATDDNNTITKSVNDTQDRLKGQFDKANADMKKAQSKFNG</sequence>
<accession>A0A939KRC4</accession>
<keyword evidence="3" id="KW-1185">Reference proteome</keyword>
<evidence type="ECO:0000313" key="2">
    <source>
        <dbReference type="EMBL" id="MBO1326652.1"/>
    </source>
</evidence>
<dbReference type="Proteomes" id="UP000664073">
    <property type="component" value="Unassembled WGS sequence"/>
</dbReference>
<feature type="chain" id="PRO_5037137279" evidence="1">
    <location>
        <begin position="22"/>
        <end position="114"/>
    </location>
</feature>
<dbReference type="RefSeq" id="WP_207847457.1">
    <property type="nucleotide sequence ID" value="NZ_JAFVMH010000013.1"/>
</dbReference>
<evidence type="ECO:0000313" key="3">
    <source>
        <dbReference type="Proteomes" id="UP000664073"/>
    </source>
</evidence>
<dbReference type="EMBL" id="JAFVMH010000013">
    <property type="protein sequence ID" value="MBO1326652.1"/>
    <property type="molecule type" value="Genomic_DNA"/>
</dbReference>
<evidence type="ECO:0000256" key="1">
    <source>
        <dbReference type="SAM" id="SignalP"/>
    </source>
</evidence>
<comment type="caution">
    <text evidence="2">The sequence shown here is derived from an EMBL/GenBank/DDBJ whole genome shotgun (WGS) entry which is preliminary data.</text>
</comment>
<organism evidence="2 3">
    <name type="scientific">Acetobacter garciniae</name>
    <dbReference type="NCBI Taxonomy" id="2817435"/>
    <lineage>
        <taxon>Bacteria</taxon>
        <taxon>Pseudomonadati</taxon>
        <taxon>Pseudomonadota</taxon>
        <taxon>Alphaproteobacteria</taxon>
        <taxon>Acetobacterales</taxon>
        <taxon>Acetobacteraceae</taxon>
        <taxon>Acetobacter</taxon>
    </lineage>
</organism>
<reference evidence="2" key="1">
    <citation type="submission" date="2021-03" db="EMBL/GenBank/DDBJ databases">
        <title>The complete genome sequence of Acetobacter sp. TBRC 12339.</title>
        <authorList>
            <person name="Charoenyingcharoen P."/>
            <person name="Yukphan P."/>
        </authorList>
    </citation>
    <scope>NUCLEOTIDE SEQUENCE</scope>
    <source>
        <strain evidence="2">TBRC 12339</strain>
    </source>
</reference>
<keyword evidence="1" id="KW-0732">Signal</keyword>
<feature type="signal peptide" evidence="1">
    <location>
        <begin position="1"/>
        <end position="21"/>
    </location>
</feature>
<protein>
    <submittedName>
        <fullName evidence="2">Uncharacterized protein</fullName>
    </submittedName>
</protein>